<name>A0ABW7HI31_9BURK</name>
<feature type="signal peptide" evidence="2">
    <location>
        <begin position="1"/>
        <end position="23"/>
    </location>
</feature>
<keyword evidence="5" id="KW-1185">Reference proteome</keyword>
<dbReference type="PANTHER" id="PTHR42776:SF27">
    <property type="entry name" value="DIPEPTIDYL PEPTIDASE FAMILY MEMBER 6"/>
    <property type="match status" value="1"/>
</dbReference>
<accession>A0ABW7HI31</accession>
<evidence type="ECO:0000313" key="5">
    <source>
        <dbReference type="Proteomes" id="UP001606134"/>
    </source>
</evidence>
<feature type="chain" id="PRO_5046598778" evidence="2">
    <location>
        <begin position="24"/>
        <end position="668"/>
    </location>
</feature>
<evidence type="ECO:0000256" key="2">
    <source>
        <dbReference type="SAM" id="SignalP"/>
    </source>
</evidence>
<keyword evidence="1 4" id="KW-0378">Hydrolase</keyword>
<sequence>MKTVKRWAGAIAGVLLFATCARAALPPAELFYKDADILEAVLSPSGRLLALTTSKGMPRVGMVVIDLAPAGGRLSTTRVTYADVADVRWVNDEQLVFSVTDLVDGSGTVDDGPGLFTVKADGSHFRQLVNRSWAADGGVSDPHSWRLSWNHRLVAVPPSQPGKVNEEVLLEEFGTDESDTSVSLMWLNVVKTTTRLVDDRQLPGGASAWMTDSLGQPRVAFTYDKSRISAYWLQPGSQKWSRLYESGLFDQPFQVEAIDGNGTLFVSRPQGPRGDAVLSRYDAKRGAPEDKPLVSTPGFDFQGFLVTGDAGKTLGVRVTVDGETTAWFDPAMKAFQDRVDTEFPNHVNRISCRRCGAPDMVALVRSYSDQDPGALYLFQAKPPEGQQNWQFLQAVRPDIAPAQMATLELQRVKARDGLELPVWITRPPGAKGPLPAVVLVHGGPWVRGTQWRWDADAQFLASRGYVVIEPEFRGSTGYGYGLYRAGFKQWGQAMQDDVADALLWAQQQGIASDKACIAGASYGGYSTLMGLVKHPKLYRCGVAWMAVTDMDLYVNGSWSVFDDIGESARKYSIPDLVSDATKDAAMIAANSPVKQAARIKAPVLLAFGEDDRRVPLTHGKRMRDALREAGNDPVWITYAGEGHGFGNVKNRIDFAERMAAFLAKHLQP</sequence>
<dbReference type="GO" id="GO:0016787">
    <property type="term" value="F:hydrolase activity"/>
    <property type="evidence" value="ECO:0007669"/>
    <property type="project" value="UniProtKB-KW"/>
</dbReference>
<evidence type="ECO:0000313" key="4">
    <source>
        <dbReference type="EMBL" id="MFG6489333.1"/>
    </source>
</evidence>
<protein>
    <submittedName>
        <fullName evidence="4">Alpha/beta hydrolase family protein</fullName>
        <ecNumber evidence="4">3.4.-.-</ecNumber>
    </submittedName>
</protein>
<dbReference type="RefSeq" id="WP_394415728.1">
    <property type="nucleotide sequence ID" value="NZ_JBIGIC010000012.1"/>
</dbReference>
<evidence type="ECO:0000256" key="1">
    <source>
        <dbReference type="ARBA" id="ARBA00022801"/>
    </source>
</evidence>
<dbReference type="InterPro" id="IPR001375">
    <property type="entry name" value="Peptidase_S9_cat"/>
</dbReference>
<dbReference type="Gene3D" id="3.40.50.1820">
    <property type="entry name" value="alpha/beta hydrolase"/>
    <property type="match status" value="1"/>
</dbReference>
<dbReference type="PANTHER" id="PTHR42776">
    <property type="entry name" value="SERINE PEPTIDASE S9 FAMILY MEMBER"/>
    <property type="match status" value="1"/>
</dbReference>
<evidence type="ECO:0000259" key="3">
    <source>
        <dbReference type="Pfam" id="PF00326"/>
    </source>
</evidence>
<dbReference type="SUPFAM" id="SSF53474">
    <property type="entry name" value="alpha/beta-Hydrolases"/>
    <property type="match status" value="1"/>
</dbReference>
<dbReference type="Proteomes" id="UP001606134">
    <property type="component" value="Unassembled WGS sequence"/>
</dbReference>
<dbReference type="InterPro" id="IPR029058">
    <property type="entry name" value="AB_hydrolase_fold"/>
</dbReference>
<comment type="caution">
    <text evidence="4">The sequence shown here is derived from an EMBL/GenBank/DDBJ whole genome shotgun (WGS) entry which is preliminary data.</text>
</comment>
<organism evidence="4 5">
    <name type="scientific">Pelomonas candidula</name>
    <dbReference type="NCBI Taxonomy" id="3299025"/>
    <lineage>
        <taxon>Bacteria</taxon>
        <taxon>Pseudomonadati</taxon>
        <taxon>Pseudomonadota</taxon>
        <taxon>Betaproteobacteria</taxon>
        <taxon>Burkholderiales</taxon>
        <taxon>Sphaerotilaceae</taxon>
        <taxon>Roseateles</taxon>
    </lineage>
</organism>
<gene>
    <name evidence="4" type="ORF">ACG04R_21800</name>
</gene>
<keyword evidence="2" id="KW-0732">Signal</keyword>
<proteinExistence type="predicted"/>
<dbReference type="Pfam" id="PF00326">
    <property type="entry name" value="Peptidase_S9"/>
    <property type="match status" value="1"/>
</dbReference>
<feature type="domain" description="Peptidase S9 prolyl oligopeptidase catalytic" evidence="3">
    <location>
        <begin position="452"/>
        <end position="667"/>
    </location>
</feature>
<reference evidence="4 5" key="1">
    <citation type="submission" date="2024-08" db="EMBL/GenBank/DDBJ databases">
        <authorList>
            <person name="Lu H."/>
        </authorList>
    </citation>
    <scope>NUCLEOTIDE SEQUENCE [LARGE SCALE GENOMIC DNA]</scope>
    <source>
        <strain evidence="4 5">BYS78W</strain>
    </source>
</reference>
<dbReference type="EC" id="3.4.-.-" evidence="4"/>
<dbReference type="EMBL" id="JBIGIC010000012">
    <property type="protein sequence ID" value="MFG6489333.1"/>
    <property type="molecule type" value="Genomic_DNA"/>
</dbReference>